<dbReference type="InterPro" id="IPR003141">
    <property type="entry name" value="Pol/His_phosphatase_N"/>
</dbReference>
<accession>A0ABU5HFB3</accession>
<evidence type="ECO:0000256" key="1">
    <source>
        <dbReference type="SAM" id="MobiDB-lite"/>
    </source>
</evidence>
<dbReference type="InterPro" id="IPR004013">
    <property type="entry name" value="PHP_dom"/>
</dbReference>
<dbReference type="InterPro" id="IPR052018">
    <property type="entry name" value="PHP_domain"/>
</dbReference>
<evidence type="ECO:0000313" key="3">
    <source>
        <dbReference type="EMBL" id="MDY7231492.1"/>
    </source>
</evidence>
<sequence length="252" mass="26917">MLIDLHAHSHLSKGCDLDPRAVLDRAALFGLDAVAFTETNTQDGCDELFEIGAKAKVKVFVGLELVTDKGQYLCFFPKPELAPEPVQMWGSNREKPWSAVECLPKVKGMGAAIVAARPYDRDFPNPPMDFIRSLNLLSAVEGYNAKVKQTANDLAVEAAEALNLPCIGGSDARGSLDEVGRGATFFKRPIATQEQLVVELLKGEFWPVMAGELPRLTRPGEAQASKGGGKGGGKRGGGGGGGGGGNRRRRQR</sequence>
<evidence type="ECO:0000313" key="4">
    <source>
        <dbReference type="Proteomes" id="UP001291309"/>
    </source>
</evidence>
<keyword evidence="4" id="KW-1185">Reference proteome</keyword>
<name>A0ABU5HFB3_9BACT</name>
<reference evidence="3 4" key="1">
    <citation type="submission" date="2023-12" db="EMBL/GenBank/DDBJ databases">
        <title>the genome sequence of Hyalangium sp. s54d21.</title>
        <authorList>
            <person name="Zhang X."/>
        </authorList>
    </citation>
    <scope>NUCLEOTIDE SEQUENCE [LARGE SCALE GENOMIC DNA]</scope>
    <source>
        <strain evidence="4">s54d21</strain>
    </source>
</reference>
<gene>
    <name evidence="3" type="ORF">SYV04_34190</name>
</gene>
<dbReference type="SMART" id="SM00481">
    <property type="entry name" value="POLIIIAc"/>
    <property type="match status" value="1"/>
</dbReference>
<proteinExistence type="predicted"/>
<feature type="compositionally biased region" description="Gly residues" evidence="1">
    <location>
        <begin position="226"/>
        <end position="245"/>
    </location>
</feature>
<organism evidence="3 4">
    <name type="scientific">Hyalangium rubrum</name>
    <dbReference type="NCBI Taxonomy" id="3103134"/>
    <lineage>
        <taxon>Bacteria</taxon>
        <taxon>Pseudomonadati</taxon>
        <taxon>Myxococcota</taxon>
        <taxon>Myxococcia</taxon>
        <taxon>Myxococcales</taxon>
        <taxon>Cystobacterineae</taxon>
        <taxon>Archangiaceae</taxon>
        <taxon>Hyalangium</taxon>
    </lineage>
</organism>
<dbReference type="CDD" id="cd07432">
    <property type="entry name" value="PHP_HisPPase"/>
    <property type="match status" value="1"/>
</dbReference>
<dbReference type="PANTHER" id="PTHR42924:SF3">
    <property type="entry name" value="POLYMERASE_HISTIDINOL PHOSPHATASE N-TERMINAL DOMAIN-CONTAINING PROTEIN"/>
    <property type="match status" value="1"/>
</dbReference>
<dbReference type="PANTHER" id="PTHR42924">
    <property type="entry name" value="EXONUCLEASE"/>
    <property type="match status" value="1"/>
</dbReference>
<feature type="domain" description="Polymerase/histidinol phosphatase N-terminal" evidence="2">
    <location>
        <begin position="3"/>
        <end position="69"/>
    </location>
</feature>
<evidence type="ECO:0000259" key="2">
    <source>
        <dbReference type="SMART" id="SM00481"/>
    </source>
</evidence>
<dbReference type="Gene3D" id="3.20.20.140">
    <property type="entry name" value="Metal-dependent hydrolases"/>
    <property type="match status" value="1"/>
</dbReference>
<feature type="region of interest" description="Disordered" evidence="1">
    <location>
        <begin position="215"/>
        <end position="252"/>
    </location>
</feature>
<dbReference type="EMBL" id="JAXIVS010000015">
    <property type="protein sequence ID" value="MDY7231492.1"/>
    <property type="molecule type" value="Genomic_DNA"/>
</dbReference>
<dbReference type="Proteomes" id="UP001291309">
    <property type="component" value="Unassembled WGS sequence"/>
</dbReference>
<comment type="caution">
    <text evidence="3">The sequence shown here is derived from an EMBL/GenBank/DDBJ whole genome shotgun (WGS) entry which is preliminary data.</text>
</comment>
<dbReference type="SUPFAM" id="SSF89550">
    <property type="entry name" value="PHP domain-like"/>
    <property type="match status" value="1"/>
</dbReference>
<protein>
    <submittedName>
        <fullName evidence="3">PHP domain-containing protein</fullName>
    </submittedName>
</protein>
<dbReference type="Pfam" id="PF02811">
    <property type="entry name" value="PHP"/>
    <property type="match status" value="1"/>
</dbReference>
<dbReference type="InterPro" id="IPR016195">
    <property type="entry name" value="Pol/histidinol_Pase-like"/>
</dbReference>
<dbReference type="Pfam" id="PF13263">
    <property type="entry name" value="PHP_C"/>
    <property type="match status" value="1"/>
</dbReference>
<dbReference type="RefSeq" id="WP_321550206.1">
    <property type="nucleotide sequence ID" value="NZ_JAXIVS010000015.1"/>
</dbReference>